<dbReference type="PROSITE" id="PS51257">
    <property type="entry name" value="PROKAR_LIPOPROTEIN"/>
    <property type="match status" value="1"/>
</dbReference>
<accession>A0A1G7AIH4</accession>
<dbReference type="EMBL" id="FMZO01000023">
    <property type="protein sequence ID" value="SDE14277.1"/>
    <property type="molecule type" value="Genomic_DNA"/>
</dbReference>
<dbReference type="OrthoDB" id="769550at2"/>
<organism evidence="1 2">
    <name type="scientific">Niabella drilacis (strain DSM 25811 / CCM 8410 / CCUG 62505 / LMG 26954 / E90)</name>
    <dbReference type="NCBI Taxonomy" id="1285928"/>
    <lineage>
        <taxon>Bacteria</taxon>
        <taxon>Pseudomonadati</taxon>
        <taxon>Bacteroidota</taxon>
        <taxon>Chitinophagia</taxon>
        <taxon>Chitinophagales</taxon>
        <taxon>Chitinophagaceae</taxon>
        <taxon>Niabella</taxon>
    </lineage>
</organism>
<evidence type="ECO:0000313" key="1">
    <source>
        <dbReference type="EMBL" id="SDE14277.1"/>
    </source>
</evidence>
<proteinExistence type="predicted"/>
<reference evidence="2" key="1">
    <citation type="submission" date="2016-10" db="EMBL/GenBank/DDBJ databases">
        <authorList>
            <person name="Varghese N."/>
            <person name="Submissions S."/>
        </authorList>
    </citation>
    <scope>NUCLEOTIDE SEQUENCE [LARGE SCALE GENOMIC DNA]</scope>
    <source>
        <strain evidence="2">DSM 25811 / CCM 8410 / LMG 26954 / E90</strain>
    </source>
</reference>
<keyword evidence="2" id="KW-1185">Reference proteome</keyword>
<name>A0A1G7AIH4_NIADE</name>
<dbReference type="Proteomes" id="UP000198757">
    <property type="component" value="Unassembled WGS sequence"/>
</dbReference>
<dbReference type="AlphaFoldDB" id="A0A1G7AIH4"/>
<sequence>MKTTYLYGMLLLGSCRAGFPAGYTNNWEGADQPGHTYADFGRLNGRQRFEMNLPGSDSGFVHYTVQRKSGTLKMMIRSADKTIVDAQVDQVLSDSLVLPANRRYSVTFIGNKASGRFDVKYGIK</sequence>
<gene>
    <name evidence="1" type="ORF">SAMN04487894_12319</name>
</gene>
<dbReference type="RefSeq" id="WP_143019910.1">
    <property type="nucleotide sequence ID" value="NZ_FMZO01000023.1"/>
</dbReference>
<protein>
    <submittedName>
        <fullName evidence="1">Uncharacterized protein</fullName>
    </submittedName>
</protein>
<evidence type="ECO:0000313" key="2">
    <source>
        <dbReference type="Proteomes" id="UP000198757"/>
    </source>
</evidence>